<keyword evidence="4" id="KW-1185">Reference proteome</keyword>
<accession>A0A848EFP4</accession>
<dbReference type="PANTHER" id="PTHR43048">
    <property type="entry name" value="METHYLMALONYL-COA EPIMERASE"/>
    <property type="match status" value="1"/>
</dbReference>
<evidence type="ECO:0000259" key="2">
    <source>
        <dbReference type="PROSITE" id="PS51819"/>
    </source>
</evidence>
<name>A0A848EFP4_9PROT</name>
<proteinExistence type="predicted"/>
<evidence type="ECO:0000256" key="1">
    <source>
        <dbReference type="ARBA" id="ARBA00022723"/>
    </source>
</evidence>
<evidence type="ECO:0000313" key="4">
    <source>
        <dbReference type="Proteomes" id="UP000548582"/>
    </source>
</evidence>
<dbReference type="RefSeq" id="WP_168038176.1">
    <property type="nucleotide sequence ID" value="NZ_JABBKX010000004.1"/>
</dbReference>
<dbReference type="GO" id="GO:0046491">
    <property type="term" value="P:L-methylmalonyl-CoA metabolic process"/>
    <property type="evidence" value="ECO:0007669"/>
    <property type="project" value="TreeGrafter"/>
</dbReference>
<gene>
    <name evidence="3" type="ORF">GWK16_13485</name>
</gene>
<dbReference type="Proteomes" id="UP000548582">
    <property type="component" value="Unassembled WGS sequence"/>
</dbReference>
<feature type="domain" description="VOC" evidence="2">
    <location>
        <begin position="5"/>
        <end position="121"/>
    </location>
</feature>
<dbReference type="Pfam" id="PF00903">
    <property type="entry name" value="Glyoxalase"/>
    <property type="match status" value="1"/>
</dbReference>
<dbReference type="PANTHER" id="PTHR43048:SF5">
    <property type="entry name" value="BLR5325 PROTEIN"/>
    <property type="match status" value="1"/>
</dbReference>
<organism evidence="3 4">
    <name type="scientific">Neoroseomonas marina</name>
    <dbReference type="NCBI Taxonomy" id="1232220"/>
    <lineage>
        <taxon>Bacteria</taxon>
        <taxon>Pseudomonadati</taxon>
        <taxon>Pseudomonadota</taxon>
        <taxon>Alphaproteobacteria</taxon>
        <taxon>Acetobacterales</taxon>
        <taxon>Acetobacteraceae</taxon>
        <taxon>Neoroseomonas</taxon>
    </lineage>
</organism>
<dbReference type="InterPro" id="IPR051785">
    <property type="entry name" value="MMCE/EMCE_epimerase"/>
</dbReference>
<dbReference type="InterPro" id="IPR037523">
    <property type="entry name" value="VOC_core"/>
</dbReference>
<dbReference type="GO" id="GO:0046872">
    <property type="term" value="F:metal ion binding"/>
    <property type="evidence" value="ECO:0007669"/>
    <property type="project" value="UniProtKB-KW"/>
</dbReference>
<keyword evidence="1" id="KW-0479">Metal-binding</keyword>
<dbReference type="InterPro" id="IPR029068">
    <property type="entry name" value="Glyas_Bleomycin-R_OHBP_Dase"/>
</dbReference>
<dbReference type="AlphaFoldDB" id="A0A848EFP4"/>
<evidence type="ECO:0000313" key="3">
    <source>
        <dbReference type="EMBL" id="NMJ42260.1"/>
    </source>
</evidence>
<dbReference type="SUPFAM" id="SSF54593">
    <property type="entry name" value="Glyoxalase/Bleomycin resistance protein/Dihydroxybiphenyl dioxygenase"/>
    <property type="match status" value="1"/>
</dbReference>
<reference evidence="3 4" key="1">
    <citation type="submission" date="2020-03" db="EMBL/GenBank/DDBJ databases">
        <authorList>
            <person name="Sun Q."/>
        </authorList>
    </citation>
    <scope>NUCLEOTIDE SEQUENCE [LARGE SCALE GENOMIC DNA]</scope>
    <source>
        <strain evidence="3 4">JC162</strain>
    </source>
</reference>
<protein>
    <submittedName>
        <fullName evidence="3">VOC family protein</fullName>
    </submittedName>
</protein>
<dbReference type="Gene3D" id="3.10.180.10">
    <property type="entry name" value="2,3-Dihydroxybiphenyl 1,2-Dioxygenase, domain 1"/>
    <property type="match status" value="1"/>
</dbReference>
<dbReference type="PROSITE" id="PS51819">
    <property type="entry name" value="VOC"/>
    <property type="match status" value="1"/>
</dbReference>
<sequence>MAAFTFDHIHLRSPDPEATAAFYERVFGATLKHGPQRIDINLGGQLLFVSPITEDKTGDAPSAPYRGLEHIGLAVKDIDAVVAEMKAKGVTFTMEPTTIRPGVRIAFLRGPENISIELLERSAA</sequence>
<comment type="caution">
    <text evidence="3">The sequence shown here is derived from an EMBL/GenBank/DDBJ whole genome shotgun (WGS) entry which is preliminary data.</text>
</comment>
<dbReference type="InterPro" id="IPR004360">
    <property type="entry name" value="Glyas_Fos-R_dOase_dom"/>
</dbReference>
<dbReference type="GO" id="GO:0004493">
    <property type="term" value="F:methylmalonyl-CoA epimerase activity"/>
    <property type="evidence" value="ECO:0007669"/>
    <property type="project" value="TreeGrafter"/>
</dbReference>
<dbReference type="EMBL" id="JABBKX010000004">
    <property type="protein sequence ID" value="NMJ42260.1"/>
    <property type="molecule type" value="Genomic_DNA"/>
</dbReference>